<dbReference type="EMBL" id="GBXM01062910">
    <property type="protein sequence ID" value="JAH45667.1"/>
    <property type="molecule type" value="Transcribed_RNA"/>
</dbReference>
<proteinExistence type="predicted"/>
<dbReference type="AlphaFoldDB" id="A0A0E9SWM3"/>
<name>A0A0E9SWM3_ANGAN</name>
<reference evidence="1" key="2">
    <citation type="journal article" date="2015" name="Fish Shellfish Immunol.">
        <title>Early steps in the European eel (Anguilla anguilla)-Vibrio vulnificus interaction in the gills: Role of the RtxA13 toxin.</title>
        <authorList>
            <person name="Callol A."/>
            <person name="Pajuelo D."/>
            <person name="Ebbesson L."/>
            <person name="Teles M."/>
            <person name="MacKenzie S."/>
            <person name="Amaro C."/>
        </authorList>
    </citation>
    <scope>NUCLEOTIDE SEQUENCE</scope>
</reference>
<protein>
    <submittedName>
        <fullName evidence="1">Uncharacterized protein</fullName>
    </submittedName>
</protein>
<sequence>MTAALGKLLILDMSRPILMRGKGE</sequence>
<evidence type="ECO:0000313" key="1">
    <source>
        <dbReference type="EMBL" id="JAH45667.1"/>
    </source>
</evidence>
<reference evidence="1" key="1">
    <citation type="submission" date="2014-11" db="EMBL/GenBank/DDBJ databases">
        <authorList>
            <person name="Amaro Gonzalez C."/>
        </authorList>
    </citation>
    <scope>NUCLEOTIDE SEQUENCE</scope>
</reference>
<organism evidence="1">
    <name type="scientific">Anguilla anguilla</name>
    <name type="common">European freshwater eel</name>
    <name type="synonym">Muraena anguilla</name>
    <dbReference type="NCBI Taxonomy" id="7936"/>
    <lineage>
        <taxon>Eukaryota</taxon>
        <taxon>Metazoa</taxon>
        <taxon>Chordata</taxon>
        <taxon>Craniata</taxon>
        <taxon>Vertebrata</taxon>
        <taxon>Euteleostomi</taxon>
        <taxon>Actinopterygii</taxon>
        <taxon>Neopterygii</taxon>
        <taxon>Teleostei</taxon>
        <taxon>Anguilliformes</taxon>
        <taxon>Anguillidae</taxon>
        <taxon>Anguilla</taxon>
    </lineage>
</organism>
<accession>A0A0E9SWM3</accession>